<reference evidence="1 2" key="1">
    <citation type="submission" date="2019-03" db="EMBL/GenBank/DDBJ databases">
        <title>First draft genome of Liparis tanakae, snailfish: a comprehensive survey of snailfish specific genes.</title>
        <authorList>
            <person name="Kim W."/>
            <person name="Song I."/>
            <person name="Jeong J.-H."/>
            <person name="Kim D."/>
            <person name="Kim S."/>
            <person name="Ryu S."/>
            <person name="Song J.Y."/>
            <person name="Lee S.K."/>
        </authorList>
    </citation>
    <scope>NUCLEOTIDE SEQUENCE [LARGE SCALE GENOMIC DNA]</scope>
    <source>
        <tissue evidence="1">Muscle</tissue>
    </source>
</reference>
<dbReference type="Proteomes" id="UP000314294">
    <property type="component" value="Unassembled WGS sequence"/>
</dbReference>
<evidence type="ECO:0000313" key="1">
    <source>
        <dbReference type="EMBL" id="TNN57038.1"/>
    </source>
</evidence>
<accession>A0A4Z2GTW3</accession>
<gene>
    <name evidence="1" type="ORF">EYF80_032759</name>
</gene>
<sequence length="97" mass="10703">METGKLATSQGIVLYGKGLSDSFRLAPGSDPEDKAQAPTQPDLQLARQELVLLLSDLSQLFPGFLQLSLLPQHLLLSRDDLRRQREQLTGQCAFHSS</sequence>
<proteinExistence type="predicted"/>
<dbReference type="AlphaFoldDB" id="A0A4Z2GTW3"/>
<comment type="caution">
    <text evidence="1">The sequence shown here is derived from an EMBL/GenBank/DDBJ whole genome shotgun (WGS) entry which is preliminary data.</text>
</comment>
<keyword evidence="2" id="KW-1185">Reference proteome</keyword>
<protein>
    <submittedName>
        <fullName evidence="1">Uncharacterized protein</fullName>
    </submittedName>
</protein>
<name>A0A4Z2GTW3_9TELE</name>
<organism evidence="1 2">
    <name type="scientific">Liparis tanakae</name>
    <name type="common">Tanaka's snailfish</name>
    <dbReference type="NCBI Taxonomy" id="230148"/>
    <lineage>
        <taxon>Eukaryota</taxon>
        <taxon>Metazoa</taxon>
        <taxon>Chordata</taxon>
        <taxon>Craniata</taxon>
        <taxon>Vertebrata</taxon>
        <taxon>Euteleostomi</taxon>
        <taxon>Actinopterygii</taxon>
        <taxon>Neopterygii</taxon>
        <taxon>Teleostei</taxon>
        <taxon>Neoteleostei</taxon>
        <taxon>Acanthomorphata</taxon>
        <taxon>Eupercaria</taxon>
        <taxon>Perciformes</taxon>
        <taxon>Cottioidei</taxon>
        <taxon>Cottales</taxon>
        <taxon>Liparidae</taxon>
        <taxon>Liparis</taxon>
    </lineage>
</organism>
<evidence type="ECO:0000313" key="2">
    <source>
        <dbReference type="Proteomes" id="UP000314294"/>
    </source>
</evidence>
<dbReference type="EMBL" id="SRLO01000415">
    <property type="protein sequence ID" value="TNN57038.1"/>
    <property type="molecule type" value="Genomic_DNA"/>
</dbReference>